<dbReference type="Proteomes" id="UP001501594">
    <property type="component" value="Unassembled WGS sequence"/>
</dbReference>
<evidence type="ECO:0000313" key="3">
    <source>
        <dbReference type="EMBL" id="GAA4266206.1"/>
    </source>
</evidence>
<proteinExistence type="predicted"/>
<dbReference type="EMBL" id="BAABAU010000001">
    <property type="protein sequence ID" value="GAA4266206.1"/>
    <property type="molecule type" value="Genomic_DNA"/>
</dbReference>
<sequence length="93" mass="10268">MAYRYEWYFAPTPEVGAASCAPSPGGSAGAPRGRTMDPEPVDAFYGTPFSECDGRTVRFGWEGQEYEIDLSAQHAREFASEVAPYIKAGRLRR</sequence>
<evidence type="ECO:0000259" key="2">
    <source>
        <dbReference type="Pfam" id="PF11774"/>
    </source>
</evidence>
<gene>
    <name evidence="3" type="ORF">GCM10022256_18180</name>
</gene>
<keyword evidence="4" id="KW-1185">Reference proteome</keyword>
<comment type="caution">
    <text evidence="3">The sequence shown here is derived from an EMBL/GenBank/DDBJ whole genome shotgun (WGS) entry which is preliminary data.</text>
</comment>
<dbReference type="InterPro" id="IPR024412">
    <property type="entry name" value="Lsr2_dim_dom"/>
</dbReference>
<feature type="region of interest" description="Disordered" evidence="1">
    <location>
        <begin position="19"/>
        <end position="38"/>
    </location>
</feature>
<dbReference type="Pfam" id="PF11774">
    <property type="entry name" value="Lsr2"/>
    <property type="match status" value="1"/>
</dbReference>
<evidence type="ECO:0000313" key="4">
    <source>
        <dbReference type="Proteomes" id="UP001501594"/>
    </source>
</evidence>
<evidence type="ECO:0000256" key="1">
    <source>
        <dbReference type="SAM" id="MobiDB-lite"/>
    </source>
</evidence>
<reference evidence="4" key="1">
    <citation type="journal article" date="2019" name="Int. J. Syst. Evol. Microbiol.">
        <title>The Global Catalogue of Microorganisms (GCM) 10K type strain sequencing project: providing services to taxonomists for standard genome sequencing and annotation.</title>
        <authorList>
            <consortium name="The Broad Institute Genomics Platform"/>
            <consortium name="The Broad Institute Genome Sequencing Center for Infectious Disease"/>
            <person name="Wu L."/>
            <person name="Ma J."/>
        </authorList>
    </citation>
    <scope>NUCLEOTIDE SEQUENCE [LARGE SCALE GENOMIC DNA]</scope>
    <source>
        <strain evidence="4">JCM 17442</strain>
    </source>
</reference>
<name>A0ABP8E1W4_9MICO</name>
<feature type="domain" description="Lsr2 dimerization" evidence="2">
    <location>
        <begin position="46"/>
        <end position="90"/>
    </location>
</feature>
<protein>
    <recommendedName>
        <fullName evidence="2">Lsr2 dimerization domain-containing protein</fullName>
    </recommendedName>
</protein>
<organism evidence="3 4">
    <name type="scientific">Frondihabitans peucedani</name>
    <dbReference type="NCBI Taxonomy" id="598626"/>
    <lineage>
        <taxon>Bacteria</taxon>
        <taxon>Bacillati</taxon>
        <taxon>Actinomycetota</taxon>
        <taxon>Actinomycetes</taxon>
        <taxon>Micrococcales</taxon>
        <taxon>Microbacteriaceae</taxon>
        <taxon>Frondihabitans</taxon>
    </lineage>
</organism>
<feature type="compositionally biased region" description="Low complexity" evidence="1">
    <location>
        <begin position="19"/>
        <end position="33"/>
    </location>
</feature>
<dbReference type="Gene3D" id="3.30.60.230">
    <property type="entry name" value="Lsr2, dimerization domain"/>
    <property type="match status" value="1"/>
</dbReference>
<dbReference type="InterPro" id="IPR042261">
    <property type="entry name" value="Lsr2-like_dimerization"/>
</dbReference>
<accession>A0ABP8E1W4</accession>